<accession>A0ABS4SRA2</accession>
<dbReference type="SUPFAM" id="SSF53335">
    <property type="entry name" value="S-adenosyl-L-methionine-dependent methyltransferases"/>
    <property type="match status" value="1"/>
</dbReference>
<evidence type="ECO:0000313" key="2">
    <source>
        <dbReference type="Proteomes" id="UP000781958"/>
    </source>
</evidence>
<proteinExistence type="predicted"/>
<evidence type="ECO:0008006" key="3">
    <source>
        <dbReference type="Google" id="ProtNLM"/>
    </source>
</evidence>
<dbReference type="InterPro" id="IPR029063">
    <property type="entry name" value="SAM-dependent_MTases_sf"/>
</dbReference>
<dbReference type="Proteomes" id="UP000781958">
    <property type="component" value="Unassembled WGS sequence"/>
</dbReference>
<keyword evidence="2" id="KW-1185">Reference proteome</keyword>
<dbReference type="InterPro" id="IPR008884">
    <property type="entry name" value="TylF_MeTrfase"/>
</dbReference>
<evidence type="ECO:0000313" key="1">
    <source>
        <dbReference type="EMBL" id="MBP2295096.1"/>
    </source>
</evidence>
<dbReference type="Pfam" id="PF05711">
    <property type="entry name" value="TylF"/>
    <property type="match status" value="1"/>
</dbReference>
<dbReference type="PANTHER" id="PTHR40036">
    <property type="entry name" value="MACROCIN O-METHYLTRANSFERASE"/>
    <property type="match status" value="1"/>
</dbReference>
<dbReference type="RefSeq" id="WP_209769488.1">
    <property type="nucleotide sequence ID" value="NZ_JAGINP010000020.1"/>
</dbReference>
<protein>
    <recommendedName>
        <fullName evidence="3">Macrocin-O-methyltransferase (TylF)</fullName>
    </recommendedName>
</protein>
<name>A0ABS4SRA2_9PROT</name>
<organism evidence="1 2">
    <name type="scientific">Azospirillum rugosum</name>
    <dbReference type="NCBI Taxonomy" id="416170"/>
    <lineage>
        <taxon>Bacteria</taxon>
        <taxon>Pseudomonadati</taxon>
        <taxon>Pseudomonadota</taxon>
        <taxon>Alphaproteobacteria</taxon>
        <taxon>Rhodospirillales</taxon>
        <taxon>Azospirillaceae</taxon>
        <taxon>Azospirillum</taxon>
    </lineage>
</organism>
<gene>
    <name evidence="1" type="ORF">J2851_004899</name>
</gene>
<reference evidence="1 2" key="1">
    <citation type="submission" date="2021-03" db="EMBL/GenBank/DDBJ databases">
        <title>Genomic Encyclopedia of Type Strains, Phase III (KMG-III): the genomes of soil and plant-associated and newly described type strains.</title>
        <authorList>
            <person name="Whitman W."/>
        </authorList>
    </citation>
    <scope>NUCLEOTIDE SEQUENCE [LARGE SCALE GENOMIC DNA]</scope>
    <source>
        <strain evidence="1 2">IMMIB AFH-6</strain>
    </source>
</reference>
<dbReference type="Gene3D" id="3.40.50.150">
    <property type="entry name" value="Vaccinia Virus protein VP39"/>
    <property type="match status" value="1"/>
</dbReference>
<sequence>MDQVALSQIIGRLKEEVMRLPPSARAAIIGRTSTAVDLVGAFIDLGIQHQLLGVYAENGTADPDSPYIDPRPLSQLAKDAPDLILIASDEDKERLIASALPHITPKSKILIGGFQHFRFRDELFERETGNTFAPSFANGYPNSLIHIYQCLKSAARMDLKGSVAEFGMFKGGTTMLISRFIEALGCDWKVYGFDTFDGFPDPRSPLDMYAHPDCVYLDLATVRRFFEGRNVEIVPGDLVDTAQILSEEDIVLAFIDTDNYTSAHCILDVITNRVVVGGAIVFDHFTGRDRFLYTLGERLAAKRLLDDSRYFNLHDTGVFLRLR</sequence>
<comment type="caution">
    <text evidence="1">The sequence shown here is derived from an EMBL/GenBank/DDBJ whole genome shotgun (WGS) entry which is preliminary data.</text>
</comment>
<dbReference type="EMBL" id="JAGINP010000020">
    <property type="protein sequence ID" value="MBP2295096.1"/>
    <property type="molecule type" value="Genomic_DNA"/>
</dbReference>
<dbReference type="PANTHER" id="PTHR40036:SF1">
    <property type="entry name" value="MACROCIN O-METHYLTRANSFERASE"/>
    <property type="match status" value="1"/>
</dbReference>